<dbReference type="Proteomes" id="UP000485058">
    <property type="component" value="Unassembled WGS sequence"/>
</dbReference>
<comment type="caution">
    <text evidence="2">The sequence shown here is derived from an EMBL/GenBank/DDBJ whole genome shotgun (WGS) entry which is preliminary data.</text>
</comment>
<accession>A0A699YQ48</accession>
<sequence length="89" mass="9320">MASGGFHCRSEREVDVKSTTGKHVGPGSYELAGEPLPASPTGRGPAPAPFMSRSVHCSSQPREKYENISHSAQSVALEACAISHVMLGV</sequence>
<name>A0A699YQ48_HAELA</name>
<organism evidence="2 3">
    <name type="scientific">Haematococcus lacustris</name>
    <name type="common">Green alga</name>
    <name type="synonym">Haematococcus pluvialis</name>
    <dbReference type="NCBI Taxonomy" id="44745"/>
    <lineage>
        <taxon>Eukaryota</taxon>
        <taxon>Viridiplantae</taxon>
        <taxon>Chlorophyta</taxon>
        <taxon>core chlorophytes</taxon>
        <taxon>Chlorophyceae</taxon>
        <taxon>CS clade</taxon>
        <taxon>Chlamydomonadales</taxon>
        <taxon>Haematococcaceae</taxon>
        <taxon>Haematococcus</taxon>
    </lineage>
</organism>
<evidence type="ECO:0000313" key="3">
    <source>
        <dbReference type="Proteomes" id="UP000485058"/>
    </source>
</evidence>
<proteinExistence type="predicted"/>
<protein>
    <submittedName>
        <fullName evidence="2">Uncharacterized protein</fullName>
    </submittedName>
</protein>
<evidence type="ECO:0000256" key="1">
    <source>
        <dbReference type="SAM" id="MobiDB-lite"/>
    </source>
</evidence>
<gene>
    <name evidence="2" type="ORF">HaLaN_03913</name>
</gene>
<evidence type="ECO:0000313" key="2">
    <source>
        <dbReference type="EMBL" id="GFH08874.1"/>
    </source>
</evidence>
<feature type="region of interest" description="Disordered" evidence="1">
    <location>
        <begin position="1"/>
        <end position="54"/>
    </location>
</feature>
<keyword evidence="3" id="KW-1185">Reference proteome</keyword>
<dbReference type="AlphaFoldDB" id="A0A699YQ48"/>
<feature type="non-terminal residue" evidence="2">
    <location>
        <position position="1"/>
    </location>
</feature>
<dbReference type="EMBL" id="BLLF01000191">
    <property type="protein sequence ID" value="GFH08874.1"/>
    <property type="molecule type" value="Genomic_DNA"/>
</dbReference>
<reference evidence="2 3" key="1">
    <citation type="submission" date="2020-02" db="EMBL/GenBank/DDBJ databases">
        <title>Draft genome sequence of Haematococcus lacustris strain NIES-144.</title>
        <authorList>
            <person name="Morimoto D."/>
            <person name="Nakagawa S."/>
            <person name="Yoshida T."/>
            <person name="Sawayama S."/>
        </authorList>
    </citation>
    <scope>NUCLEOTIDE SEQUENCE [LARGE SCALE GENOMIC DNA]</scope>
    <source>
        <strain evidence="2 3">NIES-144</strain>
    </source>
</reference>